<accession>A0A6N2XTN3</accession>
<dbReference type="RefSeq" id="WP_002573812.1">
    <property type="nucleotide sequence ID" value="NZ_BAABZS010000001.1"/>
</dbReference>
<dbReference type="GeneID" id="86853137"/>
<gene>
    <name evidence="1" type="ORF">CBLFYP116_00455</name>
</gene>
<protein>
    <submittedName>
        <fullName evidence="1">Uncharacterized protein</fullName>
    </submittedName>
</protein>
<evidence type="ECO:0000313" key="1">
    <source>
        <dbReference type="EMBL" id="VYT57393.1"/>
    </source>
</evidence>
<sequence length="42" mass="4964">MKRKKREWLGWRGEGGIDAVVASYNFKHMNVQEHKKAADYNN</sequence>
<proteinExistence type="predicted"/>
<dbReference type="EMBL" id="CACRTF010000032">
    <property type="protein sequence ID" value="VYT57393.1"/>
    <property type="molecule type" value="Genomic_DNA"/>
</dbReference>
<name>A0A6N2XTN3_9FIRM</name>
<organism evidence="1">
    <name type="scientific">Enterocloster bolteae</name>
    <dbReference type="NCBI Taxonomy" id="208479"/>
    <lineage>
        <taxon>Bacteria</taxon>
        <taxon>Bacillati</taxon>
        <taxon>Bacillota</taxon>
        <taxon>Clostridia</taxon>
        <taxon>Lachnospirales</taxon>
        <taxon>Lachnospiraceae</taxon>
        <taxon>Enterocloster</taxon>
    </lineage>
</organism>
<dbReference type="AlphaFoldDB" id="A0A6N2XTN3"/>
<reference evidence="1" key="1">
    <citation type="submission" date="2019-11" db="EMBL/GenBank/DDBJ databases">
        <authorList>
            <person name="Feng L."/>
        </authorList>
    </citation>
    <scope>NUCLEOTIDE SEQUENCE</scope>
    <source>
        <strain evidence="1">CbolteaeLFYP116</strain>
    </source>
</reference>